<dbReference type="Pfam" id="PF07451">
    <property type="entry name" value="SpoVAD"/>
    <property type="match status" value="1"/>
</dbReference>
<dbReference type="NCBIfam" id="NF006160">
    <property type="entry name" value="PRK08304.1"/>
    <property type="match status" value="1"/>
</dbReference>
<dbReference type="NCBIfam" id="TIGR02845">
    <property type="entry name" value="spore_V_AD"/>
    <property type="match status" value="1"/>
</dbReference>
<organism evidence="1 4">
    <name type="scientific">Anaerotruncus colihominis</name>
    <dbReference type="NCBI Taxonomy" id="169435"/>
    <lineage>
        <taxon>Bacteria</taxon>
        <taxon>Bacillati</taxon>
        <taxon>Bacillota</taxon>
        <taxon>Clostridia</taxon>
        <taxon>Eubacteriales</taxon>
        <taxon>Oscillospiraceae</taxon>
        <taxon>Anaerotruncus</taxon>
    </lineage>
</organism>
<reference evidence="1 4" key="1">
    <citation type="submission" date="2015-09" db="EMBL/GenBank/DDBJ databases">
        <authorList>
            <consortium name="Pathogen Informatics"/>
        </authorList>
    </citation>
    <scope>NUCLEOTIDE SEQUENCE [LARGE SCALE GENOMIC DNA]</scope>
    <source>
        <strain evidence="1 4">2789STDY5834939</strain>
    </source>
</reference>
<dbReference type="GO" id="GO:0016746">
    <property type="term" value="F:acyltransferase activity"/>
    <property type="evidence" value="ECO:0007669"/>
    <property type="project" value="InterPro"/>
</dbReference>
<sequence length="343" mass="36389">MAKRKGTYTVVFDEPISVRASAAVGSKKESEGPIGHAFDVINEDDYFGEKTWEKAESRMQQTAIQTALDKAKYQPSDIDCVFAGDLMNQCVGSTYGLRSFGIPFVGLFGACSTMAESLMTASVFLDSGAAGRAVACTSSHFCTAERQFRLPLEYGGQRTPTAQWTATAAGAAVLEKGDTPPFIHAATIGTIEDLGITDANNMGAAMAPAAAATIKRFFDDTGTRPNDYDLVITGDLGKVGGTILRDLLRRDGYDLEHCQTDCGLMLYDLEKQDVHAGASGCGCSASVMCGHILPLMHTGQLHDILFIATGALMNTTVVQQGESIASIAHLVYLSSKKKGGLVS</sequence>
<evidence type="ECO:0000313" key="6">
    <source>
        <dbReference type="Proteomes" id="UP000260828"/>
    </source>
</evidence>
<proteinExistence type="predicted"/>
<dbReference type="Proteomes" id="UP000095765">
    <property type="component" value="Unassembled WGS sequence"/>
</dbReference>
<dbReference type="EMBL" id="CZBE01000024">
    <property type="protein sequence ID" value="CUQ07206.1"/>
    <property type="molecule type" value="Genomic_DNA"/>
</dbReference>
<dbReference type="InterPro" id="IPR016039">
    <property type="entry name" value="Thiolase-like"/>
</dbReference>
<reference evidence="5" key="2">
    <citation type="submission" date="2017-04" db="EMBL/GenBank/DDBJ databases">
        <title>Function of individual gut microbiota members based on whole genome sequencing of pure cultures obtained from chicken caecum.</title>
        <authorList>
            <person name="Medvecky M."/>
            <person name="Cejkova D."/>
            <person name="Polansky O."/>
            <person name="Karasova D."/>
            <person name="Kubasova T."/>
            <person name="Cizek A."/>
            <person name="Rychlik I."/>
        </authorList>
    </citation>
    <scope>NUCLEOTIDE SEQUENCE [LARGE SCALE GENOMIC DNA]</scope>
    <source>
        <strain evidence="5">An175</strain>
    </source>
</reference>
<dbReference type="OrthoDB" id="9770068at2"/>
<reference evidence="2" key="3">
    <citation type="journal article" date="2018" name="BMC Genomics">
        <title>Whole genome sequencing and function prediction of 133 gut anaerobes isolated from chicken caecum in pure cultures.</title>
        <authorList>
            <person name="Medvecky M."/>
            <person name="Cejkova D."/>
            <person name="Polansky O."/>
            <person name="Karasova D."/>
            <person name="Kubasova T."/>
            <person name="Cizek A."/>
            <person name="Rychlik I."/>
        </authorList>
    </citation>
    <scope>NUCLEOTIDE SEQUENCE</scope>
    <source>
        <strain evidence="2">An175</strain>
    </source>
</reference>
<evidence type="ECO:0000313" key="1">
    <source>
        <dbReference type="EMBL" id="CUQ07206.1"/>
    </source>
</evidence>
<dbReference type="InterPro" id="IPR010894">
    <property type="entry name" value="SpoVAD"/>
</dbReference>
<evidence type="ECO:0000313" key="4">
    <source>
        <dbReference type="Proteomes" id="UP000095765"/>
    </source>
</evidence>
<evidence type="ECO:0000313" key="2">
    <source>
        <dbReference type="EMBL" id="OUP69761.1"/>
    </source>
</evidence>
<dbReference type="Gene3D" id="3.40.47.40">
    <property type="entry name" value="Stage V sporulation protein AD"/>
    <property type="match status" value="1"/>
</dbReference>
<dbReference type="Proteomes" id="UP000196386">
    <property type="component" value="Unassembled WGS sequence"/>
</dbReference>
<evidence type="ECO:0000313" key="3">
    <source>
        <dbReference type="EMBL" id="RGE66337.1"/>
    </source>
</evidence>
<protein>
    <submittedName>
        <fullName evidence="1">Stage V sporulation protein AD</fullName>
    </submittedName>
</protein>
<dbReference type="PIRSF" id="PIRSF011570">
    <property type="entry name" value="SpoVAD"/>
    <property type="match status" value="1"/>
</dbReference>
<reference evidence="3 6" key="4">
    <citation type="submission" date="2018-08" db="EMBL/GenBank/DDBJ databases">
        <title>A genome reference for cultivated species of the human gut microbiota.</title>
        <authorList>
            <person name="Zou Y."/>
            <person name="Xue W."/>
            <person name="Luo G."/>
        </authorList>
    </citation>
    <scope>NUCLEOTIDE SEQUENCE [LARGE SCALE GENOMIC DNA]</scope>
    <source>
        <strain evidence="3 6">TF05-12AC</strain>
    </source>
</reference>
<evidence type="ECO:0000313" key="5">
    <source>
        <dbReference type="Proteomes" id="UP000196386"/>
    </source>
</evidence>
<dbReference type="SUPFAM" id="SSF53901">
    <property type="entry name" value="Thiolase-like"/>
    <property type="match status" value="1"/>
</dbReference>
<name>A0A174TDM5_9FIRM</name>
<dbReference type="InterPro" id="IPR038369">
    <property type="entry name" value="SpoVAD_sf"/>
</dbReference>
<dbReference type="EMBL" id="QVME01000008">
    <property type="protein sequence ID" value="RGE66337.1"/>
    <property type="molecule type" value="Genomic_DNA"/>
</dbReference>
<gene>
    <name evidence="1" type="primary">spoVAD</name>
    <name evidence="2" type="ORF">B5F11_07155</name>
    <name evidence="3" type="ORF">DXC40_13720</name>
    <name evidence="1" type="ORF">ERS852551_02998</name>
</gene>
<dbReference type="GeneID" id="72463622"/>
<dbReference type="AlphaFoldDB" id="A0A174TDM5"/>
<accession>A0A174TDM5</accession>
<dbReference type="RefSeq" id="WP_006875462.1">
    <property type="nucleotide sequence ID" value="NZ_CABIWA010000015.1"/>
</dbReference>
<dbReference type="Proteomes" id="UP000260828">
    <property type="component" value="Unassembled WGS sequence"/>
</dbReference>
<dbReference type="EMBL" id="NFKP01000007">
    <property type="protein sequence ID" value="OUP69761.1"/>
    <property type="molecule type" value="Genomic_DNA"/>
</dbReference>